<dbReference type="RefSeq" id="WP_307905332.1">
    <property type="nucleotide sequence ID" value="NZ_AP027059.1"/>
</dbReference>
<dbReference type="AlphaFoldDB" id="A0AAU9E1Y1"/>
<dbReference type="Proteomes" id="UP001321582">
    <property type="component" value="Chromosome"/>
</dbReference>
<dbReference type="EMBL" id="AP027059">
    <property type="protein sequence ID" value="BDU50400.1"/>
    <property type="molecule type" value="Genomic_DNA"/>
</dbReference>
<evidence type="ECO:0000256" key="1">
    <source>
        <dbReference type="ARBA" id="ARBA00022747"/>
    </source>
</evidence>
<reference evidence="3 4" key="1">
    <citation type="submission" date="2022-11" db="EMBL/GenBank/DDBJ databases">
        <title>Haliovirga abyssi gen. nov., sp. nov., a mesophilic fermentative bacterium isolated from the Iheya North hydrothermal field and the proposal of Haliovirgaceae fam. nov.</title>
        <authorList>
            <person name="Miyazaki U."/>
            <person name="Tame A."/>
            <person name="Miyazaki J."/>
            <person name="Takai K."/>
            <person name="Sawayama S."/>
            <person name="Kitajima M."/>
            <person name="Okamoto A."/>
            <person name="Nakagawa S."/>
        </authorList>
    </citation>
    <scope>NUCLEOTIDE SEQUENCE [LARGE SCALE GENOMIC DNA]</scope>
    <source>
        <strain evidence="3 4">IC12</strain>
    </source>
</reference>
<dbReference type="InterPro" id="IPR052021">
    <property type="entry name" value="Type-I_RS_S_subunit"/>
</dbReference>
<dbReference type="KEGG" id="haby:HLVA_09690"/>
<proteinExistence type="predicted"/>
<dbReference type="PANTHER" id="PTHR30408:SF12">
    <property type="entry name" value="TYPE I RESTRICTION ENZYME MJAVIII SPECIFICITY SUBUNIT"/>
    <property type="match status" value="1"/>
</dbReference>
<dbReference type="SUPFAM" id="SSF116734">
    <property type="entry name" value="DNA methylase specificity domain"/>
    <property type="match status" value="2"/>
</dbReference>
<dbReference type="PANTHER" id="PTHR30408">
    <property type="entry name" value="TYPE-1 RESTRICTION ENZYME ECOKI SPECIFICITY PROTEIN"/>
    <property type="match status" value="1"/>
</dbReference>
<dbReference type="Gene3D" id="3.90.220.20">
    <property type="entry name" value="DNA methylase specificity domains"/>
    <property type="match status" value="2"/>
</dbReference>
<organism evidence="3 4">
    <name type="scientific">Haliovirga abyssi</name>
    <dbReference type="NCBI Taxonomy" id="2996794"/>
    <lineage>
        <taxon>Bacteria</taxon>
        <taxon>Fusobacteriati</taxon>
        <taxon>Fusobacteriota</taxon>
        <taxon>Fusobacteriia</taxon>
        <taxon>Fusobacteriales</taxon>
        <taxon>Haliovirgaceae</taxon>
        <taxon>Haliovirga</taxon>
    </lineage>
</organism>
<dbReference type="CDD" id="cd17524">
    <property type="entry name" value="RMtype1_S_EcoUTORF5051P-TRD2-CR2_like"/>
    <property type="match status" value="1"/>
</dbReference>
<protein>
    <recommendedName>
        <fullName evidence="5">Restriction endonuclease subunit S</fullName>
    </recommendedName>
</protein>
<name>A0AAU9E1Y1_9FUSO</name>
<dbReference type="GO" id="GO:0009307">
    <property type="term" value="P:DNA restriction-modification system"/>
    <property type="evidence" value="ECO:0007669"/>
    <property type="project" value="UniProtKB-KW"/>
</dbReference>
<keyword evidence="1" id="KW-0680">Restriction system</keyword>
<accession>A0AAU9E1Y1</accession>
<sequence>MEGLGIKEKLFSQVFENKDFRIDSQFYTKEPIKNPLLIYDKIGNKLDKSQYGISISMNENNVGYPIYRMNEIHNLLCDLSVNKSANISEKELEIFKLNDRDVIFNRTNSFEWVGRTGIYRKLDNKDFIFASYLVRFIPDEKFILPEYLTAFLNSKQGVWDIKRRARQSINQTNVNPEEVKEIEIPLLSMIFQKRIKNLFEEAHISRVTSETLYKQAENILLEELDLKDWKPTNENIKIKSLKNSFLQSGRLDSEYYQQKYEEIIEKIKSYKGGHDTLENLCNLMDKNYKLKEKQYYKYIELSNIGTTGDVTGFTYELGEDLPNRARRRIKENDVIVSSIEGSLEKVALVTKKFDNSLCSTGFYVINSEKINSETLLILLKNKIVQQILKQNCSGTILTAINKDEFLRIGLPIIDLLIQNKIEEKIKESFDLKEKSKQLLDISKLAVEKAIEENEEIALMWIENKLKELNIKLNEV</sequence>
<keyword evidence="4" id="KW-1185">Reference proteome</keyword>
<dbReference type="GO" id="GO:0003677">
    <property type="term" value="F:DNA binding"/>
    <property type="evidence" value="ECO:0007669"/>
    <property type="project" value="UniProtKB-KW"/>
</dbReference>
<keyword evidence="2" id="KW-0238">DNA-binding</keyword>
<evidence type="ECO:0000313" key="4">
    <source>
        <dbReference type="Proteomes" id="UP001321582"/>
    </source>
</evidence>
<dbReference type="REBASE" id="717060">
    <property type="entry name" value="S.FbaIC12ORF9680P"/>
</dbReference>
<dbReference type="InterPro" id="IPR044946">
    <property type="entry name" value="Restrct_endonuc_typeI_TRD_sf"/>
</dbReference>
<evidence type="ECO:0008006" key="5">
    <source>
        <dbReference type="Google" id="ProtNLM"/>
    </source>
</evidence>
<evidence type="ECO:0000256" key="2">
    <source>
        <dbReference type="ARBA" id="ARBA00023125"/>
    </source>
</evidence>
<gene>
    <name evidence="3" type="ORF">HLVA_09690</name>
</gene>
<evidence type="ECO:0000313" key="3">
    <source>
        <dbReference type="EMBL" id="BDU50400.1"/>
    </source>
</evidence>